<evidence type="ECO:0000259" key="1">
    <source>
        <dbReference type="PROSITE" id="PS50801"/>
    </source>
</evidence>
<proteinExistence type="predicted"/>
<accession>A0A501WSD6</accession>
<dbReference type="RefSeq" id="WP_140588250.1">
    <property type="nucleotide sequence ID" value="NZ_VFRR01000012.1"/>
</dbReference>
<dbReference type="EMBL" id="VFRR01000012">
    <property type="protein sequence ID" value="TPE52349.1"/>
    <property type="molecule type" value="Genomic_DNA"/>
</dbReference>
<dbReference type="InterPro" id="IPR002645">
    <property type="entry name" value="STAS_dom"/>
</dbReference>
<dbReference type="SUPFAM" id="SSF52091">
    <property type="entry name" value="SpoIIaa-like"/>
    <property type="match status" value="1"/>
</dbReference>
<feature type="domain" description="STAS" evidence="1">
    <location>
        <begin position="12"/>
        <end position="94"/>
    </location>
</feature>
<name>A0A501WSD6_9GAMM</name>
<dbReference type="Proteomes" id="UP000315901">
    <property type="component" value="Unassembled WGS sequence"/>
</dbReference>
<reference evidence="2 3" key="1">
    <citation type="submission" date="2019-06" db="EMBL/GenBank/DDBJ databases">
        <title>A novel bacterium of genus Marinomonas, isolated from coastal sand.</title>
        <authorList>
            <person name="Huang H."/>
            <person name="Mo K."/>
            <person name="Hu Y."/>
        </authorList>
    </citation>
    <scope>NUCLEOTIDE SEQUENCE [LARGE SCALE GENOMIC DNA]</scope>
    <source>
        <strain evidence="2 3">HB171799</strain>
    </source>
</reference>
<dbReference type="AlphaFoldDB" id="A0A501WSD6"/>
<gene>
    <name evidence="2" type="ORF">FJM67_07880</name>
</gene>
<dbReference type="Gene3D" id="3.30.750.24">
    <property type="entry name" value="STAS domain"/>
    <property type="match status" value="1"/>
</dbReference>
<dbReference type="PROSITE" id="PS50801">
    <property type="entry name" value="STAS"/>
    <property type="match status" value="1"/>
</dbReference>
<organism evidence="2 3">
    <name type="scientific">Maribrevibacterium harenarium</name>
    <dbReference type="NCBI Taxonomy" id="2589817"/>
    <lineage>
        <taxon>Bacteria</taxon>
        <taxon>Pseudomonadati</taxon>
        <taxon>Pseudomonadota</taxon>
        <taxon>Gammaproteobacteria</taxon>
        <taxon>Oceanospirillales</taxon>
        <taxon>Oceanospirillaceae</taxon>
        <taxon>Maribrevibacterium</taxon>
    </lineage>
</organism>
<dbReference type="Pfam" id="PF13466">
    <property type="entry name" value="STAS_2"/>
    <property type="match status" value="1"/>
</dbReference>
<comment type="caution">
    <text evidence="2">The sequence shown here is derived from an EMBL/GenBank/DDBJ whole genome shotgun (WGS) entry which is preliminary data.</text>
</comment>
<evidence type="ECO:0000313" key="2">
    <source>
        <dbReference type="EMBL" id="TPE52349.1"/>
    </source>
</evidence>
<keyword evidence="3" id="KW-1185">Reference proteome</keyword>
<protein>
    <submittedName>
        <fullName evidence="2">STAS domain-containing protein</fullName>
    </submittedName>
</protein>
<sequence length="94" mass="9960">MLTFACDASCCRLTGSFTAESFRAVKQDVRVKVSPNSPCSLDVSGLAVVNSPILSLLLEVARISGHPVSLVGVTDSIQRMVALYGLHPVLKISD</sequence>
<evidence type="ECO:0000313" key="3">
    <source>
        <dbReference type="Proteomes" id="UP000315901"/>
    </source>
</evidence>
<dbReference type="InterPro" id="IPR036513">
    <property type="entry name" value="STAS_dom_sf"/>
</dbReference>
<dbReference type="InterPro" id="IPR058548">
    <property type="entry name" value="MlaB-like_STAS"/>
</dbReference>